<evidence type="ECO:0000313" key="1">
    <source>
        <dbReference type="EMBL" id="GFY21821.1"/>
    </source>
</evidence>
<dbReference type="PANTHER" id="PTHR45913">
    <property type="entry name" value="EPM2A-INTERACTING PROTEIN 1"/>
    <property type="match status" value="1"/>
</dbReference>
<keyword evidence="2" id="KW-1185">Reference proteome</keyword>
<comment type="caution">
    <text evidence="1">The sequence shown here is derived from an EMBL/GenBank/DDBJ whole genome shotgun (WGS) entry which is preliminary data.</text>
</comment>
<organism evidence="1 2">
    <name type="scientific">Trichonephila clavipes</name>
    <name type="common">Golden silk orbweaver</name>
    <name type="synonym">Nephila clavipes</name>
    <dbReference type="NCBI Taxonomy" id="2585209"/>
    <lineage>
        <taxon>Eukaryota</taxon>
        <taxon>Metazoa</taxon>
        <taxon>Ecdysozoa</taxon>
        <taxon>Arthropoda</taxon>
        <taxon>Chelicerata</taxon>
        <taxon>Arachnida</taxon>
        <taxon>Araneae</taxon>
        <taxon>Araneomorphae</taxon>
        <taxon>Entelegynae</taxon>
        <taxon>Araneoidea</taxon>
        <taxon>Nephilidae</taxon>
        <taxon>Trichonephila</taxon>
    </lineage>
</organism>
<name>A0A8X6SYT7_TRICX</name>
<dbReference type="PANTHER" id="PTHR45913:SF5">
    <property type="entry name" value="GENERAL TRANSCRIPTION FACTOR II-I REPEAT DOMAIN-CONTAINING PROTEIN 2A-LIKE PROTEIN"/>
    <property type="match status" value="1"/>
</dbReference>
<dbReference type="Proteomes" id="UP000887159">
    <property type="component" value="Unassembled WGS sequence"/>
</dbReference>
<protein>
    <submittedName>
        <fullName evidence="1">Uncharacterized protein</fullName>
    </submittedName>
</protein>
<accession>A0A8X6SYT7</accession>
<dbReference type="AlphaFoldDB" id="A0A8X6SYT7"/>
<dbReference type="EMBL" id="BMAU01021358">
    <property type="protein sequence ID" value="GFY21821.1"/>
    <property type="molecule type" value="Genomic_DNA"/>
</dbReference>
<reference evidence="1" key="1">
    <citation type="submission" date="2020-08" db="EMBL/GenBank/DDBJ databases">
        <title>Multicomponent nature underlies the extraordinary mechanical properties of spider dragline silk.</title>
        <authorList>
            <person name="Kono N."/>
            <person name="Nakamura H."/>
            <person name="Mori M."/>
            <person name="Yoshida Y."/>
            <person name="Ohtoshi R."/>
            <person name="Malay A.D."/>
            <person name="Moran D.A.P."/>
            <person name="Tomita M."/>
            <person name="Numata K."/>
            <person name="Arakawa K."/>
        </authorList>
    </citation>
    <scope>NUCLEOTIDE SEQUENCE</scope>
</reference>
<proteinExistence type="predicted"/>
<evidence type="ECO:0000313" key="2">
    <source>
        <dbReference type="Proteomes" id="UP000887159"/>
    </source>
</evidence>
<sequence>MASTEKNIEEGHRGFNQDWTLFTFICNSDGLPTFLICHEKLAQNKKSNLERHFTSKHSHFAIKYPGSEVEDIQLSSALSLAIDESYDIKDTVQGAFLSGICLPKVQKKNFWYCYHSLDKIEEDIANAMQKCLENNKIDLNKISTTIKKKFKDEFADRFEQFKTTLAFIINSLSTNSNEIHIEPPFGIDTGSLEM</sequence>
<gene>
    <name evidence="1" type="primary">AVEN_269524_1</name>
    <name evidence="1" type="ORF">TNCV_1169651</name>
</gene>